<sequence length="187" mass="20600">MDSLTSFLLGGATVLALAQARSRLTGFAAQRPEDYAASQPQFDLRRHLNGEIDCEGAIFGPTGRVTSRFTGDFLARWDGNHGTMREHFRFDSGAEQRREWQLTLGNGNRFEATAPDVVGTGRGTVSGPAVQLAYRLRLPKDAGGHVVSVNDWMYLAPNGHIVNRSEFRKFGIRVAELIATMRPRVPA</sequence>
<organism evidence="1 2">
    <name type="scientific">Seohaeicola zhoushanensis</name>
    <dbReference type="NCBI Taxonomy" id="1569283"/>
    <lineage>
        <taxon>Bacteria</taxon>
        <taxon>Pseudomonadati</taxon>
        <taxon>Pseudomonadota</taxon>
        <taxon>Alphaproteobacteria</taxon>
        <taxon>Rhodobacterales</taxon>
        <taxon>Roseobacteraceae</taxon>
        <taxon>Seohaeicola</taxon>
    </lineage>
</organism>
<reference evidence="1" key="2">
    <citation type="submission" date="2020-09" db="EMBL/GenBank/DDBJ databases">
        <authorList>
            <person name="Sun Q."/>
            <person name="Kim S."/>
        </authorList>
    </citation>
    <scope>NUCLEOTIDE SEQUENCE</scope>
    <source>
        <strain evidence="1">KCTC 42650</strain>
    </source>
</reference>
<protein>
    <recommendedName>
        <fullName evidence="3">DUF3833 domain-containing protein</fullName>
    </recommendedName>
</protein>
<dbReference type="EMBL" id="BNCJ01000002">
    <property type="protein sequence ID" value="GHF42114.1"/>
    <property type="molecule type" value="Genomic_DNA"/>
</dbReference>
<evidence type="ECO:0000313" key="2">
    <source>
        <dbReference type="Proteomes" id="UP000626220"/>
    </source>
</evidence>
<comment type="caution">
    <text evidence="1">The sequence shown here is derived from an EMBL/GenBank/DDBJ whole genome shotgun (WGS) entry which is preliminary data.</text>
</comment>
<dbReference type="InterPro" id="IPR024409">
    <property type="entry name" value="DUF3833"/>
</dbReference>
<reference evidence="1" key="1">
    <citation type="journal article" date="2014" name="Int. J. Syst. Evol. Microbiol.">
        <title>Complete genome sequence of Corynebacterium casei LMG S-19264T (=DSM 44701T), isolated from a smear-ripened cheese.</title>
        <authorList>
            <consortium name="US DOE Joint Genome Institute (JGI-PGF)"/>
            <person name="Walter F."/>
            <person name="Albersmeier A."/>
            <person name="Kalinowski J."/>
            <person name="Ruckert C."/>
        </authorList>
    </citation>
    <scope>NUCLEOTIDE SEQUENCE</scope>
    <source>
        <strain evidence="1">KCTC 42650</strain>
    </source>
</reference>
<dbReference type="Proteomes" id="UP000626220">
    <property type="component" value="Unassembled WGS sequence"/>
</dbReference>
<dbReference type="RefSeq" id="WP_189679152.1">
    <property type="nucleotide sequence ID" value="NZ_BNCJ01000002.1"/>
</dbReference>
<keyword evidence="2" id="KW-1185">Reference proteome</keyword>
<evidence type="ECO:0008006" key="3">
    <source>
        <dbReference type="Google" id="ProtNLM"/>
    </source>
</evidence>
<evidence type="ECO:0000313" key="1">
    <source>
        <dbReference type="EMBL" id="GHF42114.1"/>
    </source>
</evidence>
<name>A0A8J3M8G3_9RHOB</name>
<dbReference type="AlphaFoldDB" id="A0A8J3M8G3"/>
<proteinExistence type="predicted"/>
<dbReference type="Pfam" id="PF12915">
    <property type="entry name" value="DUF3833"/>
    <property type="match status" value="1"/>
</dbReference>
<gene>
    <name evidence="1" type="ORF">GCM10017056_12300</name>
</gene>
<accession>A0A8J3M8G3</accession>